<dbReference type="InterPro" id="IPR029510">
    <property type="entry name" value="Ald_DH_CS_GLU"/>
</dbReference>
<feature type="domain" description="Aldehyde dehydrogenase" evidence="5">
    <location>
        <begin position="30"/>
        <end position="494"/>
    </location>
</feature>
<dbReference type="InterPro" id="IPR016162">
    <property type="entry name" value="Ald_DH_N"/>
</dbReference>
<name>A0A9W6SZJ9_CANBO</name>
<comment type="caution">
    <text evidence="6">The sequence shown here is derived from an EMBL/GenBank/DDBJ whole genome shotgun (WGS) entry which is preliminary data.</text>
</comment>
<dbReference type="Pfam" id="PF00171">
    <property type="entry name" value="Aldedh"/>
    <property type="match status" value="1"/>
</dbReference>
<keyword evidence="7" id="KW-1185">Reference proteome</keyword>
<evidence type="ECO:0000256" key="1">
    <source>
        <dbReference type="ARBA" id="ARBA00009986"/>
    </source>
</evidence>
<sequence>MSLPLDIEVTLPTGDKYTQPTGLFINNEFVKSIKGETIDSINPATGEVICPVYLADVEDTDVAIAAARECFETVWFNTAGYERSKYLYKIATLMEENKEILADIEAVDSGKPRKANAIYDILHCVDVIKFYAGAATTAQSGKTIESTPDKLTYTVHEPFGVCGQIIPWNYPLSMAVWKIAPALATGNVVVMKTSENTPLSLLYFCKLVQQSGLPKGVINVICGLGRTCGSHLASHMDIDKVSFTGSTAVGKLIQQLASSNLKAVTMECGGKSPLVVYDDCNFEQAVKWAAFGIMYNMGQICTGSSRIYVQDTIHDKFVEALVKHVKEIYVQGDPFTDGVQVGPQVSKVQQERVLGYINSGIEEGATVSLGGKIPEGFPEASCFIEPTIFSNVTQDMKIVREEIFGPVVTVGKFSTEKEAIDLANDTIYGLAAYVFTENIRKAQHFARKVKSGQIYVNEANATDFRVPFGGYKLSGFGRELGEYGISMYTQAKAVHINVDREL</sequence>
<evidence type="ECO:0000256" key="4">
    <source>
        <dbReference type="RuleBase" id="RU003345"/>
    </source>
</evidence>
<dbReference type="Gene3D" id="3.40.605.10">
    <property type="entry name" value="Aldehyde Dehydrogenase, Chain A, domain 1"/>
    <property type="match status" value="1"/>
</dbReference>
<dbReference type="FunFam" id="3.40.309.10:FF:000012">
    <property type="entry name" value="Betaine aldehyde dehydrogenase"/>
    <property type="match status" value="1"/>
</dbReference>
<proteinExistence type="inferred from homology"/>
<dbReference type="InterPro" id="IPR016161">
    <property type="entry name" value="Ald_DH/histidinol_DH"/>
</dbReference>
<dbReference type="Gene3D" id="3.40.309.10">
    <property type="entry name" value="Aldehyde Dehydrogenase, Chain A, domain 2"/>
    <property type="match status" value="1"/>
</dbReference>
<dbReference type="PROSITE" id="PS00687">
    <property type="entry name" value="ALDEHYDE_DEHYDR_GLU"/>
    <property type="match status" value="1"/>
</dbReference>
<dbReference type="PANTHER" id="PTHR11699">
    <property type="entry name" value="ALDEHYDE DEHYDROGENASE-RELATED"/>
    <property type="match status" value="1"/>
</dbReference>
<dbReference type="FunFam" id="3.40.605.10:FF:000001">
    <property type="entry name" value="Aldehyde dehydrogenase 1"/>
    <property type="match status" value="1"/>
</dbReference>
<protein>
    <submittedName>
        <fullName evidence="6">Unnamed protein product</fullName>
    </submittedName>
</protein>
<dbReference type="InterPro" id="IPR016163">
    <property type="entry name" value="Ald_DH_C"/>
</dbReference>
<reference evidence="6" key="1">
    <citation type="submission" date="2023-04" db="EMBL/GenBank/DDBJ databases">
        <title>Candida boidinii NBRC 10035.</title>
        <authorList>
            <person name="Ichikawa N."/>
            <person name="Sato H."/>
            <person name="Tonouchi N."/>
        </authorList>
    </citation>
    <scope>NUCLEOTIDE SEQUENCE</scope>
    <source>
        <strain evidence="6">NBRC 10035</strain>
    </source>
</reference>
<comment type="similarity">
    <text evidence="1 4">Belongs to the aldehyde dehydrogenase family.</text>
</comment>
<evidence type="ECO:0000256" key="3">
    <source>
        <dbReference type="PROSITE-ProRule" id="PRU10007"/>
    </source>
</evidence>
<dbReference type="AlphaFoldDB" id="A0A9W6SZJ9"/>
<dbReference type="GO" id="GO:0019752">
    <property type="term" value="P:carboxylic acid metabolic process"/>
    <property type="evidence" value="ECO:0007669"/>
    <property type="project" value="UniProtKB-ARBA"/>
</dbReference>
<dbReference type="SUPFAM" id="SSF53720">
    <property type="entry name" value="ALDH-like"/>
    <property type="match status" value="1"/>
</dbReference>
<feature type="active site" evidence="3">
    <location>
        <position position="267"/>
    </location>
</feature>
<gene>
    <name evidence="6" type="ORF">Cboi02_000270600</name>
</gene>
<organism evidence="6 7">
    <name type="scientific">Candida boidinii</name>
    <name type="common">Yeast</name>
    <dbReference type="NCBI Taxonomy" id="5477"/>
    <lineage>
        <taxon>Eukaryota</taxon>
        <taxon>Fungi</taxon>
        <taxon>Dikarya</taxon>
        <taxon>Ascomycota</taxon>
        <taxon>Saccharomycotina</taxon>
        <taxon>Pichiomycetes</taxon>
        <taxon>Pichiales</taxon>
        <taxon>Pichiaceae</taxon>
        <taxon>Ogataea</taxon>
        <taxon>Ogataea/Candida clade</taxon>
    </lineage>
</organism>
<evidence type="ECO:0000313" key="6">
    <source>
        <dbReference type="EMBL" id="GME70021.1"/>
    </source>
</evidence>
<dbReference type="Proteomes" id="UP001165120">
    <property type="component" value="Unassembled WGS sequence"/>
</dbReference>
<evidence type="ECO:0000256" key="2">
    <source>
        <dbReference type="ARBA" id="ARBA00023002"/>
    </source>
</evidence>
<evidence type="ECO:0000259" key="5">
    <source>
        <dbReference type="Pfam" id="PF00171"/>
    </source>
</evidence>
<dbReference type="GO" id="GO:0016620">
    <property type="term" value="F:oxidoreductase activity, acting on the aldehyde or oxo group of donors, NAD or NADP as acceptor"/>
    <property type="evidence" value="ECO:0007669"/>
    <property type="project" value="InterPro"/>
</dbReference>
<accession>A0A9W6SZJ9</accession>
<evidence type="ECO:0000313" key="7">
    <source>
        <dbReference type="Proteomes" id="UP001165120"/>
    </source>
</evidence>
<keyword evidence="2 4" id="KW-0560">Oxidoreductase</keyword>
<dbReference type="EMBL" id="BSXN01000841">
    <property type="protein sequence ID" value="GME70021.1"/>
    <property type="molecule type" value="Genomic_DNA"/>
</dbReference>
<dbReference type="InterPro" id="IPR015590">
    <property type="entry name" value="Aldehyde_DH_dom"/>
</dbReference>